<accession>A0A2G6E685</accession>
<name>A0A2G6E685_9BACT</name>
<protein>
    <submittedName>
        <fullName evidence="1">Uncharacterized protein</fullName>
    </submittedName>
</protein>
<dbReference type="AlphaFoldDB" id="A0A2G6E685"/>
<reference evidence="1 2" key="1">
    <citation type="submission" date="2017-10" db="EMBL/GenBank/DDBJ databases">
        <title>Novel microbial diversity and functional potential in the marine mammal oral microbiome.</title>
        <authorList>
            <person name="Dudek N.K."/>
            <person name="Sun C.L."/>
            <person name="Burstein D."/>
            <person name="Kantor R.S."/>
            <person name="Aliaga Goltsman D.S."/>
            <person name="Bik E.M."/>
            <person name="Thomas B.C."/>
            <person name="Banfield J.F."/>
            <person name="Relman D.A."/>
        </authorList>
    </citation>
    <scope>NUCLEOTIDE SEQUENCE [LARGE SCALE GENOMIC DNA]</scope>
    <source>
        <strain evidence="1">DOLZORAL124_49_17</strain>
    </source>
</reference>
<evidence type="ECO:0000313" key="1">
    <source>
        <dbReference type="EMBL" id="PID57590.1"/>
    </source>
</evidence>
<comment type="caution">
    <text evidence="1">The sequence shown here is derived from an EMBL/GenBank/DDBJ whole genome shotgun (WGS) entry which is preliminary data.</text>
</comment>
<sequence>MDPTVLQDLCERISEQFSVPALPAQIVSNRRWECLNDAAPENFPIAPPHRIKVSDAYGLVLYDWPKLTAEQQQSITAMCEAVR</sequence>
<evidence type="ECO:0000313" key="2">
    <source>
        <dbReference type="Proteomes" id="UP000229740"/>
    </source>
</evidence>
<dbReference type="EMBL" id="PDPS01000026">
    <property type="protein sequence ID" value="PID57590.1"/>
    <property type="molecule type" value="Genomic_DNA"/>
</dbReference>
<organism evidence="1 2">
    <name type="scientific">candidate division KSB3 bacterium</name>
    <dbReference type="NCBI Taxonomy" id="2044937"/>
    <lineage>
        <taxon>Bacteria</taxon>
        <taxon>candidate division KSB3</taxon>
    </lineage>
</organism>
<proteinExistence type="predicted"/>
<dbReference type="Proteomes" id="UP000229740">
    <property type="component" value="Unassembled WGS sequence"/>
</dbReference>
<gene>
    <name evidence="1" type="ORF">CSB45_07125</name>
</gene>